<name>A0ACB9FPL6_ARCLA</name>
<comment type="caution">
    <text evidence="1">The sequence shown here is derived from an EMBL/GenBank/DDBJ whole genome shotgun (WGS) entry which is preliminary data.</text>
</comment>
<evidence type="ECO:0000313" key="1">
    <source>
        <dbReference type="EMBL" id="KAI3772512.1"/>
    </source>
</evidence>
<gene>
    <name evidence="1" type="ORF">L6452_03698</name>
</gene>
<proteinExistence type="predicted"/>
<evidence type="ECO:0000313" key="2">
    <source>
        <dbReference type="Proteomes" id="UP001055879"/>
    </source>
</evidence>
<accession>A0ACB9FPL6</accession>
<dbReference type="EMBL" id="CM042047">
    <property type="protein sequence ID" value="KAI3772512.1"/>
    <property type="molecule type" value="Genomic_DNA"/>
</dbReference>
<sequence>MLAQNLGFVIVIDHNSIHFMWFSAVIGATLLAILIYFQVNWSLAFVIVVAESKWGFAPLMRSSYHCAIDAIGFVVALLEERISTRKFSNNYQIKVADVKKNIETVQGPDVYPAAQQMLIHQGKVLKDTTTLEENSVAENYFIVIMLSKDLSFNLLSGDILLSKYRGLCNGMSAEVKEQQFGRRALSRYLSAEGPVVFLCAEQYLSGTIPLDIGNYTRLPGLGPFVQPSNRRDTIQHGFLQVATLSLQGNELCSWTDAEILSVIGLI</sequence>
<protein>
    <submittedName>
        <fullName evidence="1">Uncharacterized protein</fullName>
    </submittedName>
</protein>
<keyword evidence="2" id="KW-1185">Reference proteome</keyword>
<dbReference type="Proteomes" id="UP001055879">
    <property type="component" value="Linkage Group LG01"/>
</dbReference>
<reference evidence="2" key="1">
    <citation type="journal article" date="2022" name="Mol. Ecol. Resour.">
        <title>The genomes of chicory, endive, great burdock and yacon provide insights into Asteraceae palaeo-polyploidization history and plant inulin production.</title>
        <authorList>
            <person name="Fan W."/>
            <person name="Wang S."/>
            <person name="Wang H."/>
            <person name="Wang A."/>
            <person name="Jiang F."/>
            <person name="Liu H."/>
            <person name="Zhao H."/>
            <person name="Xu D."/>
            <person name="Zhang Y."/>
        </authorList>
    </citation>
    <scope>NUCLEOTIDE SEQUENCE [LARGE SCALE GENOMIC DNA]</scope>
    <source>
        <strain evidence="2">cv. Niubang</strain>
    </source>
</reference>
<reference evidence="1 2" key="2">
    <citation type="journal article" date="2022" name="Mol. Ecol. Resour.">
        <title>The genomes of chicory, endive, great burdock and yacon provide insights into Asteraceae paleo-polyploidization history and plant inulin production.</title>
        <authorList>
            <person name="Fan W."/>
            <person name="Wang S."/>
            <person name="Wang H."/>
            <person name="Wang A."/>
            <person name="Jiang F."/>
            <person name="Liu H."/>
            <person name="Zhao H."/>
            <person name="Xu D."/>
            <person name="Zhang Y."/>
        </authorList>
    </citation>
    <scope>NUCLEOTIDE SEQUENCE [LARGE SCALE GENOMIC DNA]</scope>
    <source>
        <strain evidence="2">cv. Niubang</strain>
    </source>
</reference>
<organism evidence="1 2">
    <name type="scientific">Arctium lappa</name>
    <name type="common">Greater burdock</name>
    <name type="synonym">Lappa major</name>
    <dbReference type="NCBI Taxonomy" id="4217"/>
    <lineage>
        <taxon>Eukaryota</taxon>
        <taxon>Viridiplantae</taxon>
        <taxon>Streptophyta</taxon>
        <taxon>Embryophyta</taxon>
        <taxon>Tracheophyta</taxon>
        <taxon>Spermatophyta</taxon>
        <taxon>Magnoliopsida</taxon>
        <taxon>eudicotyledons</taxon>
        <taxon>Gunneridae</taxon>
        <taxon>Pentapetalae</taxon>
        <taxon>asterids</taxon>
        <taxon>campanulids</taxon>
        <taxon>Asterales</taxon>
        <taxon>Asteraceae</taxon>
        <taxon>Carduoideae</taxon>
        <taxon>Cardueae</taxon>
        <taxon>Arctiinae</taxon>
        <taxon>Arctium</taxon>
    </lineage>
</organism>